<evidence type="ECO:0000313" key="5">
    <source>
        <dbReference type="Proteomes" id="UP000255103"/>
    </source>
</evidence>
<protein>
    <recommendedName>
        <fullName evidence="2">Ribosome-binding factor A</fullName>
    </recommendedName>
</protein>
<organism evidence="3 6">
    <name type="scientific">Helicobacter cinaedi</name>
    <dbReference type="NCBI Taxonomy" id="213"/>
    <lineage>
        <taxon>Bacteria</taxon>
        <taxon>Pseudomonadati</taxon>
        <taxon>Campylobacterota</taxon>
        <taxon>Epsilonproteobacteria</taxon>
        <taxon>Campylobacterales</taxon>
        <taxon>Helicobacteraceae</taxon>
        <taxon>Helicobacter</taxon>
    </lineage>
</organism>
<name>A0A377JMI5_9HELI</name>
<dbReference type="AlphaFoldDB" id="A0A377JMI5"/>
<dbReference type="InterPro" id="IPR000238">
    <property type="entry name" value="RbfA"/>
</dbReference>
<comment type="subunit">
    <text evidence="2">Monomer. Binds 30S ribosomal subunits, but not 50S ribosomal subunits or 70S ribosomes.</text>
</comment>
<dbReference type="Pfam" id="PF02033">
    <property type="entry name" value="RBFA"/>
    <property type="match status" value="1"/>
</dbReference>
<dbReference type="NCBIfam" id="NF001806">
    <property type="entry name" value="PRK00521.3-4"/>
    <property type="match status" value="1"/>
</dbReference>
<evidence type="ECO:0000256" key="2">
    <source>
        <dbReference type="HAMAP-Rule" id="MF_00003"/>
    </source>
</evidence>
<dbReference type="GO" id="GO:0030490">
    <property type="term" value="P:maturation of SSU-rRNA"/>
    <property type="evidence" value="ECO:0007669"/>
    <property type="project" value="UniProtKB-UniRule"/>
</dbReference>
<evidence type="ECO:0000313" key="4">
    <source>
        <dbReference type="EMBL" id="STP11486.1"/>
    </source>
</evidence>
<dbReference type="EMBL" id="UGHX01000001">
    <property type="protein sequence ID" value="STP11486.1"/>
    <property type="molecule type" value="Genomic_DNA"/>
</dbReference>
<gene>
    <name evidence="2 3" type="primary">rbfA</name>
    <name evidence="4" type="ORF">NCTC12219_01378</name>
    <name evidence="3" type="ORF">NCTC12221_00385</name>
</gene>
<evidence type="ECO:0000313" key="6">
    <source>
        <dbReference type="Proteomes" id="UP000255335"/>
    </source>
</evidence>
<dbReference type="RefSeq" id="WP_034586697.1">
    <property type="nucleotide sequence ID" value="NZ_AP025204.1"/>
</dbReference>
<dbReference type="SUPFAM" id="SSF89919">
    <property type="entry name" value="Ribosome-binding factor A, RbfA"/>
    <property type="match status" value="1"/>
</dbReference>
<keyword evidence="2" id="KW-0963">Cytoplasm</keyword>
<dbReference type="HAMAP" id="MF_00003">
    <property type="entry name" value="RbfA"/>
    <property type="match status" value="1"/>
</dbReference>
<comment type="function">
    <text evidence="2">One of several proteins that assist in the late maturation steps of the functional core of the 30S ribosomal subunit. Associates with free 30S ribosomal subunits (but not with 30S subunits that are part of 70S ribosomes or polysomes). Required for efficient processing of 16S rRNA. May interact with the 5'-terminal helix region of 16S rRNA.</text>
</comment>
<dbReference type="GO" id="GO:0005737">
    <property type="term" value="C:cytoplasm"/>
    <property type="evidence" value="ECO:0007669"/>
    <property type="project" value="UniProtKB-SubCell"/>
</dbReference>
<dbReference type="Gene3D" id="3.30.300.20">
    <property type="match status" value="1"/>
</dbReference>
<accession>A0A377JMI5</accession>
<evidence type="ECO:0000256" key="1">
    <source>
        <dbReference type="ARBA" id="ARBA00022517"/>
    </source>
</evidence>
<sequence>MNIKQQRTESLLQEVLSLALSQLQDTQINTLTITGVKCSKGKQSAEVYIEGTDIPHDERKAILEQLKKAQGILKEYVLNSTQWFRSPNLIFKFDDTLHSANNLDSIFAQLEREKRSQKD</sequence>
<dbReference type="Proteomes" id="UP000255335">
    <property type="component" value="Unassembled WGS sequence"/>
</dbReference>
<dbReference type="InterPro" id="IPR023799">
    <property type="entry name" value="RbfA_dom_sf"/>
</dbReference>
<reference evidence="5 6" key="1">
    <citation type="submission" date="2018-06" db="EMBL/GenBank/DDBJ databases">
        <authorList>
            <consortium name="Pathogen Informatics"/>
            <person name="Doyle S."/>
        </authorList>
    </citation>
    <scope>NUCLEOTIDE SEQUENCE [LARGE SCALE GENOMIC DNA]</scope>
    <source>
        <strain evidence="4 5">NCTC12219</strain>
        <strain evidence="3 6">NCTC12221</strain>
    </source>
</reference>
<keyword evidence="1 2" id="KW-0690">Ribosome biogenesis</keyword>
<comment type="similarity">
    <text evidence="2">Belongs to the RbfA family.</text>
</comment>
<evidence type="ECO:0000313" key="3">
    <source>
        <dbReference type="EMBL" id="STP08958.1"/>
    </source>
</evidence>
<comment type="subcellular location">
    <subcellularLocation>
        <location evidence="2">Cytoplasm</location>
    </subcellularLocation>
</comment>
<dbReference type="NCBIfam" id="TIGR00082">
    <property type="entry name" value="rbfA"/>
    <property type="match status" value="1"/>
</dbReference>
<dbReference type="EMBL" id="UGHZ01000001">
    <property type="protein sequence ID" value="STP08958.1"/>
    <property type="molecule type" value="Genomic_DNA"/>
</dbReference>
<dbReference type="InterPro" id="IPR015946">
    <property type="entry name" value="KH_dom-like_a/b"/>
</dbReference>
<dbReference type="Proteomes" id="UP000255103">
    <property type="component" value="Unassembled WGS sequence"/>
</dbReference>
<proteinExistence type="inferred from homology"/>